<dbReference type="InterPro" id="IPR036412">
    <property type="entry name" value="HAD-like_sf"/>
</dbReference>
<evidence type="ECO:0000313" key="4">
    <source>
        <dbReference type="Proteomes" id="UP000030403"/>
    </source>
</evidence>
<dbReference type="InterPro" id="IPR051540">
    <property type="entry name" value="S-2-haloacid_dehalogenase"/>
</dbReference>
<comment type="caution">
    <text evidence="3">The sequence shown here is derived from an EMBL/GenBank/DDBJ whole genome shotgun (WGS) entry which is preliminary data.</text>
</comment>
<dbReference type="SUPFAM" id="SSF56784">
    <property type="entry name" value="HAD-like"/>
    <property type="match status" value="1"/>
</dbReference>
<dbReference type="Gene3D" id="1.10.150.240">
    <property type="entry name" value="Putative phosphatase, domain 2"/>
    <property type="match status" value="1"/>
</dbReference>
<dbReference type="STRING" id="1385511.GCA_000425225_03904"/>
<dbReference type="InterPro" id="IPR023198">
    <property type="entry name" value="PGP-like_dom2"/>
</dbReference>
<keyword evidence="4" id="KW-1185">Reference proteome</keyword>
<gene>
    <name evidence="3" type="ORF">N783_18815</name>
</gene>
<dbReference type="EMBL" id="AVPF01000064">
    <property type="protein sequence ID" value="KGX84197.1"/>
    <property type="molecule type" value="Genomic_DNA"/>
</dbReference>
<accession>A0A0A5HKM7</accession>
<dbReference type="RefSeq" id="WP_027447404.1">
    <property type="nucleotide sequence ID" value="NZ_AULJ01000061.1"/>
</dbReference>
<reference evidence="3 4" key="1">
    <citation type="submission" date="2013-08" db="EMBL/GenBank/DDBJ databases">
        <authorList>
            <person name="Huang J."/>
            <person name="Wang G."/>
        </authorList>
    </citation>
    <scope>NUCLEOTIDE SEQUENCE [LARGE SCALE GENOMIC DNA]</scope>
    <source>
        <strain evidence="3 4">BH030004</strain>
    </source>
</reference>
<dbReference type="PRINTS" id="PR00413">
    <property type="entry name" value="HADHALOGNASE"/>
</dbReference>
<proteinExistence type="inferred from homology"/>
<dbReference type="SFLD" id="SFLDS00003">
    <property type="entry name" value="Haloacid_Dehalogenase"/>
    <property type="match status" value="1"/>
</dbReference>
<keyword evidence="2" id="KW-0378">Hydrolase</keyword>
<dbReference type="GO" id="GO:0019120">
    <property type="term" value="F:hydrolase activity, acting on acid halide bonds, in C-halide compounds"/>
    <property type="evidence" value="ECO:0007669"/>
    <property type="project" value="InterPro"/>
</dbReference>
<evidence type="ECO:0000256" key="2">
    <source>
        <dbReference type="ARBA" id="ARBA00022801"/>
    </source>
</evidence>
<dbReference type="SFLD" id="SFLDG01135">
    <property type="entry name" value="C1.5.6:_HAD__Beta-PGM__Phospha"/>
    <property type="match status" value="1"/>
</dbReference>
<comment type="similarity">
    <text evidence="1">Belongs to the HAD-like hydrolase superfamily. S-2-haloalkanoic acid dehalogenase family.</text>
</comment>
<dbReference type="SFLD" id="SFLDF00045">
    <property type="entry name" value="2-haloacid_dehalogenase"/>
    <property type="match status" value="1"/>
</dbReference>
<dbReference type="Gene3D" id="3.40.50.1000">
    <property type="entry name" value="HAD superfamily/HAD-like"/>
    <property type="match status" value="1"/>
</dbReference>
<organism evidence="3 4">
    <name type="scientific">Pontibacillus marinus BH030004 = DSM 16465</name>
    <dbReference type="NCBI Taxonomy" id="1385511"/>
    <lineage>
        <taxon>Bacteria</taxon>
        <taxon>Bacillati</taxon>
        <taxon>Bacillota</taxon>
        <taxon>Bacilli</taxon>
        <taxon>Bacillales</taxon>
        <taxon>Bacillaceae</taxon>
        <taxon>Pontibacillus</taxon>
    </lineage>
</organism>
<dbReference type="AlphaFoldDB" id="A0A0A5HKM7"/>
<dbReference type="SFLD" id="SFLDG01129">
    <property type="entry name" value="C1.5:_HAD__Beta-PGM__Phosphata"/>
    <property type="match status" value="1"/>
</dbReference>
<dbReference type="NCBIfam" id="TIGR01493">
    <property type="entry name" value="HAD-SF-IA-v2"/>
    <property type="match status" value="1"/>
</dbReference>
<dbReference type="eggNOG" id="COG1011">
    <property type="taxonomic scope" value="Bacteria"/>
</dbReference>
<dbReference type="PANTHER" id="PTHR43316:SF3">
    <property type="entry name" value="HALOACID DEHALOGENASE, TYPE II (AFU_ORTHOLOGUE AFUA_2G07750)-RELATED"/>
    <property type="match status" value="1"/>
</dbReference>
<dbReference type="Proteomes" id="UP000030403">
    <property type="component" value="Unassembled WGS sequence"/>
</dbReference>
<dbReference type="CDD" id="cd02588">
    <property type="entry name" value="HAD_L2-DEX"/>
    <property type="match status" value="1"/>
</dbReference>
<evidence type="ECO:0000256" key="1">
    <source>
        <dbReference type="ARBA" id="ARBA00008106"/>
    </source>
</evidence>
<dbReference type="NCBIfam" id="TIGR01428">
    <property type="entry name" value="HAD_type_II"/>
    <property type="match status" value="1"/>
</dbReference>
<dbReference type="InterPro" id="IPR006328">
    <property type="entry name" value="2-HAD"/>
</dbReference>
<dbReference type="InterPro" id="IPR023214">
    <property type="entry name" value="HAD_sf"/>
</dbReference>
<name>A0A0A5HKM7_9BACI</name>
<dbReference type="Pfam" id="PF00702">
    <property type="entry name" value="Hydrolase"/>
    <property type="match status" value="1"/>
</dbReference>
<sequence length="220" mass="25466">MNAKAFVFDAYGTLFDVHTVMDKLNDLFPDKGEAISQQWRSRQVHYFFIRQLIDGYQPFDDITRWALVDALKINKVNYSFDQIEAIMEAYSHLKPYDEVNHVLTDLNRNQNELVIFSNGTMEMLEPLLENNSMEGEIGLLSADQIQVYKPDPRAYQFASDQIGLEPEDVLFMSSNPWDITGAKSFGFQTAWINRGKSIWPEIGLEPDHEFEDLSGILKWK</sequence>
<dbReference type="PANTHER" id="PTHR43316">
    <property type="entry name" value="HYDROLASE, HALOACID DELAHOGENASE-RELATED"/>
    <property type="match status" value="1"/>
</dbReference>
<dbReference type="OrthoDB" id="264363at2"/>
<protein>
    <submittedName>
        <fullName evidence="3">Haloacid dehalogenase</fullName>
    </submittedName>
</protein>
<evidence type="ECO:0000313" key="3">
    <source>
        <dbReference type="EMBL" id="KGX84197.1"/>
    </source>
</evidence>
<dbReference type="InterPro" id="IPR006439">
    <property type="entry name" value="HAD-SF_hydro_IA"/>
</dbReference>